<keyword evidence="1" id="KW-0812">Transmembrane</keyword>
<dbReference type="EMBL" id="BARU01042723">
    <property type="protein sequence ID" value="GAH87796.1"/>
    <property type="molecule type" value="Genomic_DNA"/>
</dbReference>
<keyword evidence="1" id="KW-0472">Membrane</keyword>
<feature type="non-terminal residue" evidence="2">
    <location>
        <position position="1"/>
    </location>
</feature>
<reference evidence="2" key="1">
    <citation type="journal article" date="2014" name="Front. Microbiol.">
        <title>High frequency of phylogenetically diverse reductive dehalogenase-homologous genes in deep subseafloor sedimentary metagenomes.</title>
        <authorList>
            <person name="Kawai M."/>
            <person name="Futagami T."/>
            <person name="Toyoda A."/>
            <person name="Takaki Y."/>
            <person name="Nishi S."/>
            <person name="Hori S."/>
            <person name="Arai W."/>
            <person name="Tsubouchi T."/>
            <person name="Morono Y."/>
            <person name="Uchiyama I."/>
            <person name="Ito T."/>
            <person name="Fujiyama A."/>
            <person name="Inagaki F."/>
            <person name="Takami H."/>
        </authorList>
    </citation>
    <scope>NUCLEOTIDE SEQUENCE</scope>
    <source>
        <strain evidence="2">Expedition CK06-06</strain>
    </source>
</reference>
<name>X1IZA2_9ZZZZ</name>
<keyword evidence="1" id="KW-1133">Transmembrane helix</keyword>
<sequence length="196" mass="20260">AIQALKDIATQEAITAVKTLIKEKGKAIAKVITSVMALPFPANILAVGGAIAAVTLLFSKIKLFGKGGIAGLHGPELIVAGEKGPELITPLSKVGAGIGGAIAAVTMLFKKIKLFGEGEIVPKKTLAMLHPREYVLPAPAVQALAQPGAGIGGGLSPVAVKINVYNYGDINNVGNLDEISKRLGEKTRRAIERGRK</sequence>
<feature type="transmembrane region" description="Helical" evidence="1">
    <location>
        <begin position="40"/>
        <end position="58"/>
    </location>
</feature>
<organism evidence="2">
    <name type="scientific">marine sediment metagenome</name>
    <dbReference type="NCBI Taxonomy" id="412755"/>
    <lineage>
        <taxon>unclassified sequences</taxon>
        <taxon>metagenomes</taxon>
        <taxon>ecological metagenomes</taxon>
    </lineage>
</organism>
<dbReference type="AlphaFoldDB" id="X1IZA2"/>
<evidence type="ECO:0000313" key="2">
    <source>
        <dbReference type="EMBL" id="GAH87796.1"/>
    </source>
</evidence>
<accession>X1IZA2</accession>
<protein>
    <submittedName>
        <fullName evidence="2">Uncharacterized protein</fullName>
    </submittedName>
</protein>
<gene>
    <name evidence="2" type="ORF">S03H2_65585</name>
</gene>
<evidence type="ECO:0000256" key="1">
    <source>
        <dbReference type="SAM" id="Phobius"/>
    </source>
</evidence>
<proteinExistence type="predicted"/>
<comment type="caution">
    <text evidence="2">The sequence shown here is derived from an EMBL/GenBank/DDBJ whole genome shotgun (WGS) entry which is preliminary data.</text>
</comment>